<dbReference type="OrthoDB" id="9800643at2"/>
<dbReference type="Pfam" id="PF17827">
    <property type="entry name" value="PrmC_N"/>
    <property type="match status" value="1"/>
</dbReference>
<dbReference type="PROSITE" id="PS00092">
    <property type="entry name" value="N6_MTASE"/>
    <property type="match status" value="1"/>
</dbReference>
<dbReference type="InterPro" id="IPR007848">
    <property type="entry name" value="Small_mtfrase_dom"/>
</dbReference>
<dbReference type="InterPro" id="IPR040758">
    <property type="entry name" value="PrmC_N"/>
</dbReference>
<keyword evidence="1 5" id="KW-0489">Methyltransferase</keyword>
<dbReference type="PANTHER" id="PTHR18895:SF74">
    <property type="entry name" value="MTRF1L RELEASE FACTOR GLUTAMINE METHYLTRANSFERASE"/>
    <property type="match status" value="1"/>
</dbReference>
<dbReference type="STRING" id="215743.ROSMUCSMR3_00721"/>
<dbReference type="PATRIC" id="fig|1288298.3.peg.3388"/>
<organism evidence="8 9">
    <name type="scientific">Roseovarius mucosus DSM 17069</name>
    <dbReference type="NCBI Taxonomy" id="1288298"/>
    <lineage>
        <taxon>Bacteria</taxon>
        <taxon>Pseudomonadati</taxon>
        <taxon>Pseudomonadota</taxon>
        <taxon>Alphaproteobacteria</taxon>
        <taxon>Rhodobacterales</taxon>
        <taxon>Roseobacteraceae</taxon>
        <taxon>Roseovarius</taxon>
    </lineage>
</organism>
<keyword evidence="3 5" id="KW-0949">S-adenosyl-L-methionine</keyword>
<evidence type="ECO:0000256" key="5">
    <source>
        <dbReference type="HAMAP-Rule" id="MF_02126"/>
    </source>
</evidence>
<dbReference type="EMBL" id="AONH01000016">
    <property type="protein sequence ID" value="KGM87078.1"/>
    <property type="molecule type" value="Genomic_DNA"/>
</dbReference>
<dbReference type="GO" id="GO:0032259">
    <property type="term" value="P:methylation"/>
    <property type="evidence" value="ECO:0007669"/>
    <property type="project" value="UniProtKB-KW"/>
</dbReference>
<comment type="function">
    <text evidence="5">Methylates the class 1 translation termination release factors RF1/PrfA and RF2/PrfB on the glutamine residue of the universally conserved GGQ motif.</text>
</comment>
<evidence type="ECO:0000256" key="1">
    <source>
        <dbReference type="ARBA" id="ARBA00022603"/>
    </source>
</evidence>
<dbReference type="InterPro" id="IPR019874">
    <property type="entry name" value="RF_methyltr_PrmC"/>
</dbReference>
<feature type="domain" description="Methyltransferase small" evidence="6">
    <location>
        <begin position="103"/>
        <end position="191"/>
    </location>
</feature>
<dbReference type="NCBIfam" id="TIGR03534">
    <property type="entry name" value="RF_mod_PrmC"/>
    <property type="match status" value="1"/>
</dbReference>
<dbReference type="RefSeq" id="WP_037269317.1">
    <property type="nucleotide sequence ID" value="NZ_KN293975.1"/>
</dbReference>
<evidence type="ECO:0000259" key="6">
    <source>
        <dbReference type="Pfam" id="PF05175"/>
    </source>
</evidence>
<evidence type="ECO:0000256" key="4">
    <source>
        <dbReference type="ARBA" id="ARBA00048391"/>
    </source>
</evidence>
<evidence type="ECO:0000256" key="2">
    <source>
        <dbReference type="ARBA" id="ARBA00022679"/>
    </source>
</evidence>
<dbReference type="EC" id="2.1.1.297" evidence="5"/>
<dbReference type="InterPro" id="IPR029063">
    <property type="entry name" value="SAM-dependent_MTases_sf"/>
</dbReference>
<dbReference type="GO" id="GO:0003676">
    <property type="term" value="F:nucleic acid binding"/>
    <property type="evidence" value="ECO:0007669"/>
    <property type="project" value="InterPro"/>
</dbReference>
<feature type="binding site" evidence="5">
    <location>
        <position position="140"/>
    </location>
    <ligand>
        <name>S-adenosyl-L-methionine</name>
        <dbReference type="ChEBI" id="CHEBI:59789"/>
    </ligand>
</feature>
<feature type="domain" description="Release factor glutamine methyltransferase N-terminal" evidence="7">
    <location>
        <begin position="5"/>
        <end position="75"/>
    </location>
</feature>
<gene>
    <name evidence="5" type="primary">prmC</name>
    <name evidence="8" type="ORF">rosmuc_03381</name>
</gene>
<keyword evidence="2 5" id="KW-0808">Transferase</keyword>
<dbReference type="GO" id="GO:0102559">
    <property type="term" value="F:peptide chain release factor N(5)-glutamine methyltransferase activity"/>
    <property type="evidence" value="ECO:0007669"/>
    <property type="project" value="UniProtKB-EC"/>
</dbReference>
<name>A0A0A0HLR5_9RHOB</name>
<evidence type="ECO:0000256" key="3">
    <source>
        <dbReference type="ARBA" id="ARBA00022691"/>
    </source>
</evidence>
<dbReference type="Gene3D" id="3.40.50.150">
    <property type="entry name" value="Vaccinia Virus protein VP39"/>
    <property type="match status" value="1"/>
</dbReference>
<evidence type="ECO:0000313" key="9">
    <source>
        <dbReference type="Proteomes" id="UP000030021"/>
    </source>
</evidence>
<dbReference type="CDD" id="cd02440">
    <property type="entry name" value="AdoMet_MTases"/>
    <property type="match status" value="1"/>
</dbReference>
<comment type="caution">
    <text evidence="8">The sequence shown here is derived from an EMBL/GenBank/DDBJ whole genome shotgun (WGS) entry which is preliminary data.</text>
</comment>
<proteinExistence type="inferred from homology"/>
<dbReference type="SUPFAM" id="SSF53335">
    <property type="entry name" value="S-adenosyl-L-methionine-dependent methyltransferases"/>
    <property type="match status" value="1"/>
</dbReference>
<evidence type="ECO:0000313" key="8">
    <source>
        <dbReference type="EMBL" id="KGM87078.1"/>
    </source>
</evidence>
<dbReference type="InterPro" id="IPR004556">
    <property type="entry name" value="HemK-like"/>
</dbReference>
<dbReference type="eggNOG" id="COG2890">
    <property type="taxonomic scope" value="Bacteria"/>
</dbReference>
<dbReference type="HOGENOM" id="CLU_018398_3_1_5"/>
<accession>A0A0A0HLR5</accession>
<dbReference type="NCBIfam" id="TIGR00536">
    <property type="entry name" value="hemK_fam"/>
    <property type="match status" value="1"/>
</dbReference>
<dbReference type="Pfam" id="PF05175">
    <property type="entry name" value="MTS"/>
    <property type="match status" value="1"/>
</dbReference>
<dbReference type="InterPro" id="IPR050320">
    <property type="entry name" value="N5-glutamine_MTase"/>
</dbReference>
<reference evidence="8 9" key="1">
    <citation type="submission" date="2013-01" db="EMBL/GenBank/DDBJ databases">
        <authorList>
            <person name="Fiebig A."/>
            <person name="Goeker M."/>
            <person name="Klenk H.-P.P."/>
        </authorList>
    </citation>
    <scope>NUCLEOTIDE SEQUENCE [LARGE SCALE GENOMIC DNA]</scope>
    <source>
        <strain evidence="8 9">DSM 17069</strain>
    </source>
</reference>
<feature type="binding site" evidence="5">
    <location>
        <position position="183"/>
    </location>
    <ligand>
        <name>S-adenosyl-L-methionine</name>
        <dbReference type="ChEBI" id="CHEBI:59789"/>
    </ligand>
</feature>
<comment type="similarity">
    <text evidence="5">Belongs to the protein N5-glutamine methyltransferase family. PrmC subfamily.</text>
</comment>
<feature type="binding site" evidence="5">
    <location>
        <begin position="183"/>
        <end position="186"/>
    </location>
    <ligand>
        <name>substrate</name>
    </ligand>
</feature>
<protein>
    <recommendedName>
        <fullName evidence="5">Release factor glutamine methyltransferase</fullName>
        <shortName evidence="5">RF MTase</shortName>
        <ecNumber evidence="5">2.1.1.297</ecNumber>
    </recommendedName>
    <alternativeName>
        <fullName evidence="5">N5-glutamine methyltransferase PrmC</fullName>
    </alternativeName>
    <alternativeName>
        <fullName evidence="5">Protein-(glutamine-N5) MTase PrmC</fullName>
    </alternativeName>
    <alternativeName>
        <fullName evidence="5">Protein-glutamine N-methyltransferase PrmC</fullName>
    </alternativeName>
</protein>
<dbReference type="InterPro" id="IPR002052">
    <property type="entry name" value="DNA_methylase_N6_adenine_CS"/>
</dbReference>
<feature type="binding site" evidence="5">
    <location>
        <position position="169"/>
    </location>
    <ligand>
        <name>S-adenosyl-L-methionine</name>
        <dbReference type="ChEBI" id="CHEBI:59789"/>
    </ligand>
</feature>
<dbReference type="HAMAP" id="MF_02126">
    <property type="entry name" value="RF_methyltr_PrmC"/>
    <property type="match status" value="1"/>
</dbReference>
<dbReference type="Gene3D" id="1.10.8.10">
    <property type="entry name" value="DNA helicase RuvA subunit, C-terminal domain"/>
    <property type="match status" value="1"/>
</dbReference>
<dbReference type="Proteomes" id="UP000030021">
    <property type="component" value="Unassembled WGS sequence"/>
</dbReference>
<feature type="binding site" evidence="5">
    <location>
        <begin position="117"/>
        <end position="121"/>
    </location>
    <ligand>
        <name>S-adenosyl-L-methionine</name>
        <dbReference type="ChEBI" id="CHEBI:59789"/>
    </ligand>
</feature>
<sequence>MTLREALLEAAQRLEVAGIEAAAGDARALLAEAVGIARDRLTLHLGDDLEPGAAERFAALIARREAREPVAKILGRREFWGRTFEVTADVLDPRPETECLIAEALAGPKPLALLDLGTGSGILAVTLLAEWSGARGVATDISEAAIKVAARNAARNGVAARLDLIRADWFDGVTGVFDLIVSNPPYIAATEMAGLMPEVRAHDPRGALTDEADGLSAYRAIAGGAGVHLHPGGRLMVEIGWTQGPEVADILRAAGFEAVAVLPDLEGRDRVVCGVWPVRSRRNEP</sequence>
<evidence type="ECO:0000259" key="7">
    <source>
        <dbReference type="Pfam" id="PF17827"/>
    </source>
</evidence>
<dbReference type="AlphaFoldDB" id="A0A0A0HLR5"/>
<comment type="catalytic activity">
    <reaction evidence="4 5">
        <text>L-glutaminyl-[peptide chain release factor] + S-adenosyl-L-methionine = N(5)-methyl-L-glutaminyl-[peptide chain release factor] + S-adenosyl-L-homocysteine + H(+)</text>
        <dbReference type="Rhea" id="RHEA:42896"/>
        <dbReference type="Rhea" id="RHEA-COMP:10271"/>
        <dbReference type="Rhea" id="RHEA-COMP:10272"/>
        <dbReference type="ChEBI" id="CHEBI:15378"/>
        <dbReference type="ChEBI" id="CHEBI:30011"/>
        <dbReference type="ChEBI" id="CHEBI:57856"/>
        <dbReference type="ChEBI" id="CHEBI:59789"/>
        <dbReference type="ChEBI" id="CHEBI:61891"/>
        <dbReference type="EC" id="2.1.1.297"/>
    </reaction>
</comment>
<dbReference type="PANTHER" id="PTHR18895">
    <property type="entry name" value="HEMK METHYLTRANSFERASE"/>
    <property type="match status" value="1"/>
</dbReference>